<protein>
    <submittedName>
        <fullName evidence="1">Uncharacterized protein</fullName>
    </submittedName>
</protein>
<accession>M3VCH7</accession>
<name>M3VCH7_GORML</name>
<dbReference type="Proteomes" id="UP000035009">
    <property type="component" value="Unassembled WGS sequence"/>
</dbReference>
<sequence>MTPKSAWQEVAETENFGHIDPQAYLHSAASVPTIVAIASLQSSTFEIYRGCLIREGTSHENVDLWLEELDSTQAAERMVNHLHIWDVADFGPRSSEFIAAWIASGWSTSARSQFPELRIRTSHSEGGYGYEVNIWTEPDAKPNQQV</sequence>
<evidence type="ECO:0000313" key="1">
    <source>
        <dbReference type="EMBL" id="GAC82033.1"/>
    </source>
</evidence>
<dbReference type="OrthoDB" id="3575180at2"/>
<gene>
    <name evidence="1" type="ORF">GM1_061_00030</name>
</gene>
<keyword evidence="2" id="KW-1185">Reference proteome</keyword>
<evidence type="ECO:0000313" key="2">
    <source>
        <dbReference type="Proteomes" id="UP000035009"/>
    </source>
</evidence>
<comment type="caution">
    <text evidence="1">The sequence shown here is derived from an EMBL/GenBank/DDBJ whole genome shotgun (WGS) entry which is preliminary data.</text>
</comment>
<dbReference type="EMBL" id="BAOP01000061">
    <property type="protein sequence ID" value="GAC82033.1"/>
    <property type="molecule type" value="Genomic_DNA"/>
</dbReference>
<dbReference type="RefSeq" id="WP_008382232.1">
    <property type="nucleotide sequence ID" value="NZ_BAOP01000061.1"/>
</dbReference>
<dbReference type="AlphaFoldDB" id="M3VCH7"/>
<organism evidence="1 2">
    <name type="scientific">Gordonia malaquae NBRC 108250</name>
    <dbReference type="NCBI Taxonomy" id="1223542"/>
    <lineage>
        <taxon>Bacteria</taxon>
        <taxon>Bacillati</taxon>
        <taxon>Actinomycetota</taxon>
        <taxon>Actinomycetes</taxon>
        <taxon>Mycobacteriales</taxon>
        <taxon>Gordoniaceae</taxon>
        <taxon>Gordonia</taxon>
    </lineage>
</organism>
<dbReference type="STRING" id="410332.SAMN04488550_0938"/>
<reference evidence="1 2" key="1">
    <citation type="submission" date="2013-02" db="EMBL/GenBank/DDBJ databases">
        <title>Whole genome shotgun sequence of Gordonia malaquae NBRC 108250.</title>
        <authorList>
            <person name="Yoshida I."/>
            <person name="Hosoyama A."/>
            <person name="Tsuchikane K."/>
            <person name="Ando Y."/>
            <person name="Baba S."/>
            <person name="Ohji S."/>
            <person name="Hamada M."/>
            <person name="Tamura T."/>
            <person name="Yamazoe A."/>
            <person name="Yamazaki S."/>
            <person name="Fujita N."/>
        </authorList>
    </citation>
    <scope>NUCLEOTIDE SEQUENCE [LARGE SCALE GENOMIC DNA]</scope>
    <source>
        <strain evidence="1 2">NBRC 108250</strain>
    </source>
</reference>
<proteinExistence type="predicted"/>